<evidence type="ECO:0000256" key="2">
    <source>
        <dbReference type="ARBA" id="ARBA00022679"/>
    </source>
</evidence>
<dbReference type="GO" id="GO:0005829">
    <property type="term" value="C:cytosol"/>
    <property type="evidence" value="ECO:0007669"/>
    <property type="project" value="TreeGrafter"/>
</dbReference>
<keyword evidence="1" id="KW-0328">Glycosyltransferase</keyword>
<dbReference type="AlphaFoldDB" id="A0A7C0XBP9"/>
<keyword evidence="2" id="KW-0808">Transferase</keyword>
<dbReference type="PANTHER" id="PTHR30160">
    <property type="entry name" value="TETRAACYLDISACCHARIDE 4'-KINASE-RELATED"/>
    <property type="match status" value="1"/>
</dbReference>
<protein>
    <submittedName>
        <fullName evidence="3">Glycosyltransferase family 9 protein</fullName>
    </submittedName>
</protein>
<evidence type="ECO:0000313" key="3">
    <source>
        <dbReference type="EMBL" id="HDM90865.1"/>
    </source>
</evidence>
<dbReference type="GO" id="GO:0009244">
    <property type="term" value="P:lipopolysaccharide core region biosynthetic process"/>
    <property type="evidence" value="ECO:0007669"/>
    <property type="project" value="TreeGrafter"/>
</dbReference>
<evidence type="ECO:0000256" key="1">
    <source>
        <dbReference type="ARBA" id="ARBA00022676"/>
    </source>
</evidence>
<accession>A0A7C0XBP9</accession>
<comment type="caution">
    <text evidence="3">The sequence shown here is derived from an EMBL/GenBank/DDBJ whole genome shotgun (WGS) entry which is preliminary data.</text>
</comment>
<reference evidence="3" key="1">
    <citation type="journal article" date="2020" name="mSystems">
        <title>Genome- and Community-Level Interaction Insights into Carbon Utilization and Element Cycling Functions of Hydrothermarchaeota in Hydrothermal Sediment.</title>
        <authorList>
            <person name="Zhou Z."/>
            <person name="Liu Y."/>
            <person name="Xu W."/>
            <person name="Pan J."/>
            <person name="Luo Z.H."/>
            <person name="Li M."/>
        </authorList>
    </citation>
    <scope>NUCLEOTIDE SEQUENCE [LARGE SCALE GENOMIC DNA]</scope>
    <source>
        <strain evidence="3">HyVt-237</strain>
    </source>
</reference>
<name>A0A7C0XBP9_UNCW3</name>
<dbReference type="CDD" id="cd03789">
    <property type="entry name" value="GT9_LPS_heptosyltransferase"/>
    <property type="match status" value="1"/>
</dbReference>
<sequence>MLKFNKNLAIIEFCGVGSCRLHDPTPSKNSIQKLVRHNPVVDNITVSKSKKVLLIRLSSLGDLVLLTSALEALSELGAETHILTTPPYLPIFEGDPRVAEILLHTGNRRETVQFLQERRYDFAIDMHGKALTRYFLLKTRATRKAVIKKRWLARQLALRFHVPIKEVSVTELYLRPIRKLLGYSRPTPPPRLKAAFPANRFKELTPYALLFPGAKSPTRIWPHYPELARLIRVEAGFNVVIGGTAEDRRLASEMFSRFTDVVDLVGKTDLKETFALVNEASFVVANDSGPAHIASALGKPIMVFFGPTLPAFGFRPPGEKVIVMEKDVKCRPCSIHGEKPCKRGDLICLSSIAPEEALNKLKLFGFLDSGA</sequence>
<dbReference type="EMBL" id="DRBW01000244">
    <property type="protein sequence ID" value="HDM90865.1"/>
    <property type="molecule type" value="Genomic_DNA"/>
</dbReference>
<dbReference type="GO" id="GO:0008713">
    <property type="term" value="F:ADP-heptose-lipopolysaccharide heptosyltransferase activity"/>
    <property type="evidence" value="ECO:0007669"/>
    <property type="project" value="TreeGrafter"/>
</dbReference>
<dbReference type="InterPro" id="IPR051199">
    <property type="entry name" value="LPS_LOS_Heptosyltrfase"/>
</dbReference>
<proteinExistence type="predicted"/>
<gene>
    <name evidence="3" type="ORF">ENG67_06645</name>
</gene>
<dbReference type="Gene3D" id="3.40.50.2000">
    <property type="entry name" value="Glycogen Phosphorylase B"/>
    <property type="match status" value="2"/>
</dbReference>
<organism evidence="3">
    <name type="scientific">candidate division WOR-3 bacterium</name>
    <dbReference type="NCBI Taxonomy" id="2052148"/>
    <lineage>
        <taxon>Bacteria</taxon>
        <taxon>Bacteria division WOR-3</taxon>
    </lineage>
</organism>
<dbReference type="Pfam" id="PF01075">
    <property type="entry name" value="Glyco_transf_9"/>
    <property type="match status" value="1"/>
</dbReference>
<dbReference type="Proteomes" id="UP000885931">
    <property type="component" value="Unassembled WGS sequence"/>
</dbReference>
<dbReference type="InterPro" id="IPR002201">
    <property type="entry name" value="Glyco_trans_9"/>
</dbReference>
<dbReference type="SUPFAM" id="SSF53756">
    <property type="entry name" value="UDP-Glycosyltransferase/glycogen phosphorylase"/>
    <property type="match status" value="1"/>
</dbReference>